<keyword evidence="11" id="KW-1185">Reference proteome</keyword>
<evidence type="ECO:0000256" key="2">
    <source>
        <dbReference type="ARBA" id="ARBA00001946"/>
    </source>
</evidence>
<dbReference type="PANTHER" id="PTHR34448">
    <property type="entry name" value="AMINOPEPTIDASE"/>
    <property type="match status" value="1"/>
</dbReference>
<evidence type="ECO:0000256" key="8">
    <source>
        <dbReference type="ARBA" id="ARBA00022801"/>
    </source>
</evidence>
<evidence type="ECO:0000313" key="10">
    <source>
        <dbReference type="EMBL" id="GFR38135.1"/>
    </source>
</evidence>
<dbReference type="PANTHER" id="PTHR34448:SF3">
    <property type="entry name" value="AMINOPEPTIDASE AMPS"/>
    <property type="match status" value="1"/>
</dbReference>
<sequence length="411" mass="45634">MATFQTNLEKYARLAVEVGVNVQPGQTLVVTAPLVAADYVRLVVKRAYEVGAKYVHVDWHDDEVTRLRYELAPEDSFAEYPIMWRAKGWQQMAEENAAFLSIVAANPDLLKGIDPVRIQQANKALGSAMQPFRTYTMADKVSWSIVAVPSQVWADKVFPDLPESKRVDALWDAIFKATRIDQEDPIQAWREHTKVLDSKAERLNERRYRALHFKAPGTDLTIELPEGHIWVSAGSYNEKGTLFIANMPTEEVFTAPKRDGINGTVSSTKPLSYGGNLIEGIKLTFKDGKIVDFSADKGYETLKGLIETDEGSRSLGEVALVPHVSPISQTNLIFYNTLFDENASNHLAIGKGYAFCIEGGKSMSADELKEKGINDSLVHVDFMIGSADMDIDGILPDGSREPVFRGGNWAF</sequence>
<evidence type="ECO:0000256" key="3">
    <source>
        <dbReference type="ARBA" id="ARBA00001947"/>
    </source>
</evidence>
<evidence type="ECO:0000256" key="1">
    <source>
        <dbReference type="ARBA" id="ARBA00001941"/>
    </source>
</evidence>
<keyword evidence="7" id="KW-0479">Metal-binding</keyword>
<dbReference type="GO" id="GO:0046872">
    <property type="term" value="F:metal ion binding"/>
    <property type="evidence" value="ECO:0007669"/>
    <property type="project" value="UniProtKB-KW"/>
</dbReference>
<reference evidence="10" key="2">
    <citation type="journal article" date="2021" name="Data Brief">
        <title>Draft genome sequence data of the facultative, thermophilic, xylanolytic bacterium Paenibacillus sp. strain DA-C8.</title>
        <authorList>
            <person name="Chhe C."/>
            <person name="Uke A."/>
            <person name="Baramee S."/>
            <person name="Ungkulpasvich U."/>
            <person name="Tachaapaikoon C."/>
            <person name="Pason P."/>
            <person name="Waeonukul R."/>
            <person name="Ratanakhanokchai K."/>
            <person name="Kosugi A."/>
        </authorList>
    </citation>
    <scope>NUCLEOTIDE SEQUENCE</scope>
    <source>
        <strain evidence="10">DA-C8</strain>
    </source>
</reference>
<evidence type="ECO:0000256" key="9">
    <source>
        <dbReference type="ARBA" id="ARBA00023049"/>
    </source>
</evidence>
<dbReference type="GO" id="GO:0008237">
    <property type="term" value="F:metallopeptidase activity"/>
    <property type="evidence" value="ECO:0007669"/>
    <property type="project" value="UniProtKB-KW"/>
</dbReference>
<dbReference type="PRINTS" id="PR00919">
    <property type="entry name" value="THERMOPTASE"/>
</dbReference>
<dbReference type="InterPro" id="IPR000787">
    <property type="entry name" value="Peptidase_M29"/>
</dbReference>
<comment type="cofactor">
    <cofactor evidence="3">
        <name>Zn(2+)</name>
        <dbReference type="ChEBI" id="CHEBI:29105"/>
    </cofactor>
</comment>
<gene>
    <name evidence="10" type="primary">ampS_2</name>
    <name evidence="10" type="ORF">PRECH8_14310</name>
</gene>
<reference evidence="10" key="1">
    <citation type="submission" date="2020-08" db="EMBL/GenBank/DDBJ databases">
        <authorList>
            <person name="Uke A."/>
            <person name="Chhe C."/>
            <person name="Baramee S."/>
            <person name="Kosugi A."/>
        </authorList>
    </citation>
    <scope>NUCLEOTIDE SEQUENCE</scope>
    <source>
        <strain evidence="10">DA-C8</strain>
    </source>
</reference>
<dbReference type="Proteomes" id="UP000654993">
    <property type="component" value="Unassembled WGS sequence"/>
</dbReference>
<evidence type="ECO:0000256" key="7">
    <source>
        <dbReference type="ARBA" id="ARBA00022723"/>
    </source>
</evidence>
<dbReference type="AlphaFoldDB" id="A0A916VH77"/>
<name>A0A916VH77_9BACL</name>
<dbReference type="GO" id="GO:0006508">
    <property type="term" value="P:proteolysis"/>
    <property type="evidence" value="ECO:0007669"/>
    <property type="project" value="UniProtKB-KW"/>
</dbReference>
<accession>A0A916VH77</accession>
<evidence type="ECO:0000313" key="11">
    <source>
        <dbReference type="Proteomes" id="UP000654993"/>
    </source>
</evidence>
<evidence type="ECO:0000256" key="4">
    <source>
        <dbReference type="ARBA" id="ARBA00008236"/>
    </source>
</evidence>
<dbReference type="SUPFAM" id="SSF144052">
    <property type="entry name" value="Thermophilic metalloprotease-like"/>
    <property type="match status" value="1"/>
</dbReference>
<protein>
    <submittedName>
        <fullName evidence="10">Aminopeptidase</fullName>
    </submittedName>
</protein>
<dbReference type="InterPro" id="IPR035097">
    <property type="entry name" value="M29_N-terminal"/>
</dbReference>
<comment type="caution">
    <text evidence="10">The sequence shown here is derived from an EMBL/GenBank/DDBJ whole genome shotgun (WGS) entry which is preliminary data.</text>
</comment>
<dbReference type="Pfam" id="PF02073">
    <property type="entry name" value="Peptidase_M29"/>
    <property type="match status" value="1"/>
</dbReference>
<keyword evidence="9" id="KW-0482">Metalloprotease</keyword>
<comment type="similarity">
    <text evidence="4">Belongs to the peptidase M29 family.</text>
</comment>
<dbReference type="InterPro" id="IPR052170">
    <property type="entry name" value="M29_Exopeptidase"/>
</dbReference>
<evidence type="ECO:0000256" key="5">
    <source>
        <dbReference type="ARBA" id="ARBA00022438"/>
    </source>
</evidence>
<comment type="cofactor">
    <cofactor evidence="1">
        <name>Co(2+)</name>
        <dbReference type="ChEBI" id="CHEBI:48828"/>
    </cofactor>
</comment>
<dbReference type="RefSeq" id="WP_200966395.1">
    <property type="nucleotide sequence ID" value="NZ_BMAQ01000011.1"/>
</dbReference>
<keyword evidence="6" id="KW-0645">Protease</keyword>
<dbReference type="Gene3D" id="3.40.1830.10">
    <property type="entry name" value="Thermophilic metalloprotease (M29)"/>
    <property type="match status" value="1"/>
</dbReference>
<proteinExistence type="inferred from homology"/>
<evidence type="ECO:0000256" key="6">
    <source>
        <dbReference type="ARBA" id="ARBA00022670"/>
    </source>
</evidence>
<keyword evidence="8" id="KW-0378">Hydrolase</keyword>
<dbReference type="EMBL" id="BMAQ01000011">
    <property type="protein sequence ID" value="GFR38135.1"/>
    <property type="molecule type" value="Genomic_DNA"/>
</dbReference>
<dbReference type="GO" id="GO:0004177">
    <property type="term" value="F:aminopeptidase activity"/>
    <property type="evidence" value="ECO:0007669"/>
    <property type="project" value="UniProtKB-KW"/>
</dbReference>
<organism evidence="10 11">
    <name type="scientific">Insulibacter thermoxylanivorax</name>
    <dbReference type="NCBI Taxonomy" id="2749268"/>
    <lineage>
        <taxon>Bacteria</taxon>
        <taxon>Bacillati</taxon>
        <taxon>Bacillota</taxon>
        <taxon>Bacilli</taxon>
        <taxon>Bacillales</taxon>
        <taxon>Paenibacillaceae</taxon>
        <taxon>Insulibacter</taxon>
    </lineage>
</organism>
<comment type="cofactor">
    <cofactor evidence="2">
        <name>Mg(2+)</name>
        <dbReference type="ChEBI" id="CHEBI:18420"/>
    </cofactor>
</comment>
<keyword evidence="5 10" id="KW-0031">Aminopeptidase</keyword>